<sequence>MSFHERTFFRNGPAHRLESASSFGLIRRQFDFRSIEIGRWVTSAERDRAAELFHDAFCDLMLILQGTETLISLRGSLALQYGTGGRPGVSAHYDPSQRSFALAKNAGPGSIAHEWFHAFDHYIAPKCFHAVPNSAFASAAWLADAKPIHHTLNQRLIACFRAIMLQPDGQQPSPLFHHSAAMDKVLGQLYYSKPEELCARAFEAFVQDAPLKNHFLVKGTKSSPEAERGLYPQGEQREQINSAFSDYFTALGTALNHARG</sequence>
<accession>A0ABW8BQP7</accession>
<evidence type="ECO:0000313" key="3">
    <source>
        <dbReference type="Proteomes" id="UP001614338"/>
    </source>
</evidence>
<dbReference type="Proteomes" id="UP001614338">
    <property type="component" value="Unassembled WGS sequence"/>
</dbReference>
<dbReference type="NCBIfam" id="NF041907">
    <property type="entry name" value="CLCA_X"/>
    <property type="match status" value="1"/>
</dbReference>
<protein>
    <submittedName>
        <fullName evidence="2">CLCA_X family protein</fullName>
    </submittedName>
</protein>
<feature type="domain" description="Large polyvalent protein-associated" evidence="1">
    <location>
        <begin position="182"/>
        <end position="255"/>
    </location>
</feature>
<evidence type="ECO:0000313" key="2">
    <source>
        <dbReference type="EMBL" id="MFI8749264.1"/>
    </source>
</evidence>
<dbReference type="RefSeq" id="WP_399842634.1">
    <property type="nucleotide sequence ID" value="NZ_JBITWC010000005.1"/>
</dbReference>
<name>A0ABW8BQP7_9GAMM</name>
<proteinExistence type="predicted"/>
<organism evidence="2 3">
    <name type="scientific">Vreelandella lionensis</name>
    <dbReference type="NCBI Taxonomy" id="1144478"/>
    <lineage>
        <taxon>Bacteria</taxon>
        <taxon>Pseudomonadati</taxon>
        <taxon>Pseudomonadota</taxon>
        <taxon>Gammaproteobacteria</taxon>
        <taxon>Oceanospirillales</taxon>
        <taxon>Halomonadaceae</taxon>
        <taxon>Vreelandella</taxon>
    </lineage>
</organism>
<keyword evidence="3" id="KW-1185">Reference proteome</keyword>
<comment type="caution">
    <text evidence="2">The sequence shown here is derived from an EMBL/GenBank/DDBJ whole genome shotgun (WGS) entry which is preliminary data.</text>
</comment>
<gene>
    <name evidence="2" type="ORF">ACIGG6_04570</name>
</gene>
<dbReference type="Pfam" id="PF18796">
    <property type="entry name" value="LPD1"/>
    <property type="match status" value="1"/>
</dbReference>
<reference evidence="2 3" key="1">
    <citation type="submission" date="2024-10" db="EMBL/GenBank/DDBJ databases">
        <title>The Natural Products Discovery Center: Release of the First 8490 Sequenced Strains for Exploring Actinobacteria Biosynthetic Diversity.</title>
        <authorList>
            <person name="Kalkreuter E."/>
            <person name="Kautsar S.A."/>
            <person name="Yang D."/>
            <person name="Bader C.D."/>
            <person name="Teijaro C.N."/>
            <person name="Fluegel L."/>
            <person name="Davis C.M."/>
            <person name="Simpson J.R."/>
            <person name="Lauterbach L."/>
            <person name="Steele A.D."/>
            <person name="Gui C."/>
            <person name="Meng S."/>
            <person name="Li G."/>
            <person name="Viehrig K."/>
            <person name="Ye F."/>
            <person name="Su P."/>
            <person name="Kiefer A.F."/>
            <person name="Nichols A."/>
            <person name="Cepeda A.J."/>
            <person name="Yan W."/>
            <person name="Fan B."/>
            <person name="Jiang Y."/>
            <person name="Adhikari A."/>
            <person name="Zheng C.-J."/>
            <person name="Schuster L."/>
            <person name="Cowan T.M."/>
            <person name="Smanski M.J."/>
            <person name="Chevrette M.G."/>
            <person name="De Carvalho L.P.S."/>
            <person name="Shen B."/>
        </authorList>
    </citation>
    <scope>NUCLEOTIDE SEQUENCE [LARGE SCALE GENOMIC DNA]</scope>
    <source>
        <strain evidence="2 3">NPDC077409</strain>
    </source>
</reference>
<evidence type="ECO:0000259" key="1">
    <source>
        <dbReference type="Pfam" id="PF18796"/>
    </source>
</evidence>
<dbReference type="InterPro" id="IPR041047">
    <property type="entry name" value="LPD1"/>
</dbReference>
<dbReference type="EMBL" id="JBITWC010000005">
    <property type="protein sequence ID" value="MFI8749264.1"/>
    <property type="molecule type" value="Genomic_DNA"/>
</dbReference>